<dbReference type="AlphaFoldDB" id="A0AAV4T033"/>
<protein>
    <submittedName>
        <fullName evidence="2">Uncharacterized protein</fullName>
    </submittedName>
</protein>
<evidence type="ECO:0000313" key="3">
    <source>
        <dbReference type="Proteomes" id="UP001054945"/>
    </source>
</evidence>
<proteinExistence type="predicted"/>
<feature type="region of interest" description="Disordered" evidence="1">
    <location>
        <begin position="89"/>
        <end position="114"/>
    </location>
</feature>
<feature type="compositionally biased region" description="Pro residues" evidence="1">
    <location>
        <begin position="14"/>
        <end position="24"/>
    </location>
</feature>
<comment type="caution">
    <text evidence="2">The sequence shown here is derived from an EMBL/GenBank/DDBJ whole genome shotgun (WGS) entry which is preliminary data.</text>
</comment>
<evidence type="ECO:0000256" key="1">
    <source>
        <dbReference type="SAM" id="MobiDB-lite"/>
    </source>
</evidence>
<accession>A0AAV4T033</accession>
<dbReference type="Proteomes" id="UP001054945">
    <property type="component" value="Unassembled WGS sequence"/>
</dbReference>
<dbReference type="EMBL" id="BPLR01010332">
    <property type="protein sequence ID" value="GIY38621.1"/>
    <property type="molecule type" value="Genomic_DNA"/>
</dbReference>
<evidence type="ECO:0000313" key="2">
    <source>
        <dbReference type="EMBL" id="GIY38621.1"/>
    </source>
</evidence>
<sequence>MGGGGGEEGDHPFPHPPENPPYPLRTPIRIHEFPMSVQGGEKEMKLHPSISIFPPPSKWSSRISSKVSAEREKALHPEVSSRIKPNRNVRINGGEINPKRKFIKMPPNSISLAS</sequence>
<name>A0AAV4T033_CAEEX</name>
<reference evidence="2 3" key="1">
    <citation type="submission" date="2021-06" db="EMBL/GenBank/DDBJ databases">
        <title>Caerostris extrusa draft genome.</title>
        <authorList>
            <person name="Kono N."/>
            <person name="Arakawa K."/>
        </authorList>
    </citation>
    <scope>NUCLEOTIDE SEQUENCE [LARGE SCALE GENOMIC DNA]</scope>
</reference>
<organism evidence="2 3">
    <name type="scientific">Caerostris extrusa</name>
    <name type="common">Bark spider</name>
    <name type="synonym">Caerostris bankana</name>
    <dbReference type="NCBI Taxonomy" id="172846"/>
    <lineage>
        <taxon>Eukaryota</taxon>
        <taxon>Metazoa</taxon>
        <taxon>Ecdysozoa</taxon>
        <taxon>Arthropoda</taxon>
        <taxon>Chelicerata</taxon>
        <taxon>Arachnida</taxon>
        <taxon>Araneae</taxon>
        <taxon>Araneomorphae</taxon>
        <taxon>Entelegynae</taxon>
        <taxon>Araneoidea</taxon>
        <taxon>Araneidae</taxon>
        <taxon>Caerostris</taxon>
    </lineage>
</organism>
<gene>
    <name evidence="2" type="ORF">CEXT_449271</name>
</gene>
<feature type="region of interest" description="Disordered" evidence="1">
    <location>
        <begin position="1"/>
        <end position="25"/>
    </location>
</feature>
<keyword evidence="3" id="KW-1185">Reference proteome</keyword>